<dbReference type="OrthoDB" id="9786575at2"/>
<accession>A0A0F4LWP9</accession>
<dbReference type="InterPro" id="IPR012340">
    <property type="entry name" value="NA-bd_OB-fold"/>
</dbReference>
<dbReference type="Proteomes" id="UP000033558">
    <property type="component" value="Unassembled WGS sequence"/>
</dbReference>
<dbReference type="EMBL" id="JXJQ01000003">
    <property type="protein sequence ID" value="KJY62793.1"/>
    <property type="molecule type" value="Genomic_DNA"/>
</dbReference>
<sequence>MSQNTKVVTGIDTRLAYANVWEPKHINGGKKRYSVSLIIPKSDKKTIKAIKNAINVAIREGVGKLGGKKSYNKASLKLPLRDGDLERNDSAYQDSYFIYAASITAPQIVDKHIQPILDHNEVYSGCYARVSVNFYAFNINGNRGIACGLGNIQKIRDGKSLGDHARASDDFTVIYDNSDKDFSD</sequence>
<reference evidence="1 2" key="1">
    <citation type="submission" date="2015-01" db="EMBL/GenBank/DDBJ databases">
        <title>Comparative genomics of the lactic acid bacteria isolated from the honey bee gut.</title>
        <authorList>
            <person name="Ellegaard K.M."/>
            <person name="Tamarit D."/>
            <person name="Javelind E."/>
            <person name="Olofsson T."/>
            <person name="Andersson S.G."/>
            <person name="Vasquez A."/>
        </authorList>
    </citation>
    <scope>NUCLEOTIDE SEQUENCE [LARGE SCALE GENOMIC DNA]</scope>
    <source>
        <strain evidence="1 2">Bin4</strain>
    </source>
</reference>
<keyword evidence="2" id="KW-1185">Reference proteome</keyword>
<evidence type="ECO:0008006" key="3">
    <source>
        <dbReference type="Google" id="ProtNLM"/>
    </source>
</evidence>
<organism evidence="1 2">
    <name type="scientific">Bombilactobacillus mellifer</name>
    <dbReference type="NCBI Taxonomy" id="1218492"/>
    <lineage>
        <taxon>Bacteria</taxon>
        <taxon>Bacillati</taxon>
        <taxon>Bacillota</taxon>
        <taxon>Bacilli</taxon>
        <taxon>Lactobacillales</taxon>
        <taxon>Lactobacillaceae</taxon>
        <taxon>Bombilactobacillus</taxon>
    </lineage>
</organism>
<evidence type="ECO:0000313" key="2">
    <source>
        <dbReference type="Proteomes" id="UP000033558"/>
    </source>
</evidence>
<dbReference type="PATRIC" id="fig|1218492.5.peg.360"/>
<dbReference type="STRING" id="1218492.JG30_02470"/>
<gene>
    <name evidence="1" type="ORF">JG30_02470</name>
</gene>
<dbReference type="Pfam" id="PF10991">
    <property type="entry name" value="Enc34_ssDNA-bd"/>
    <property type="match status" value="1"/>
</dbReference>
<comment type="caution">
    <text evidence="1">The sequence shown here is derived from an EMBL/GenBank/DDBJ whole genome shotgun (WGS) entry which is preliminary data.</text>
</comment>
<evidence type="ECO:0000313" key="1">
    <source>
        <dbReference type="EMBL" id="KJY62793.1"/>
    </source>
</evidence>
<dbReference type="RefSeq" id="WP_046315491.1">
    <property type="nucleotide sequence ID" value="NZ_JBHSZT010000003.1"/>
</dbReference>
<protein>
    <recommendedName>
        <fullName evidence="3">Phage-associated protein</fullName>
    </recommendedName>
</protein>
<dbReference type="AlphaFoldDB" id="A0A0F4LWP9"/>
<proteinExistence type="predicted"/>
<name>A0A0F4LWP9_9LACO</name>
<dbReference type="Gene3D" id="2.40.50.140">
    <property type="entry name" value="Nucleic acid-binding proteins"/>
    <property type="match status" value="1"/>
</dbReference>
<dbReference type="SUPFAM" id="SSF50249">
    <property type="entry name" value="Nucleic acid-binding proteins"/>
    <property type="match status" value="1"/>
</dbReference>
<dbReference type="HOGENOM" id="CLU_087553_0_0_9"/>
<dbReference type="InterPro" id="IPR022595">
    <property type="entry name" value="Enc34_ssDNA-bd"/>
</dbReference>